<gene>
    <name evidence="1" type="ORF">K7G82_23540</name>
</gene>
<protein>
    <submittedName>
        <fullName evidence="1">Uncharacterized protein</fullName>
    </submittedName>
</protein>
<name>A0ABS7PVA9_9SPHN</name>
<evidence type="ECO:0000313" key="1">
    <source>
        <dbReference type="EMBL" id="MBY8825297.1"/>
    </source>
</evidence>
<accession>A0ABS7PVA9</accession>
<reference evidence="1 2" key="1">
    <citation type="submission" date="2021-08" db="EMBL/GenBank/DDBJ databases">
        <authorList>
            <person name="Tuo L."/>
        </authorList>
    </citation>
    <scope>NUCLEOTIDE SEQUENCE [LARGE SCALE GENOMIC DNA]</scope>
    <source>
        <strain evidence="1 2">JCM 31229</strain>
    </source>
</reference>
<keyword evidence="2" id="KW-1185">Reference proteome</keyword>
<organism evidence="1 2">
    <name type="scientific">Sphingomonas colocasiae</name>
    <dbReference type="NCBI Taxonomy" id="1848973"/>
    <lineage>
        <taxon>Bacteria</taxon>
        <taxon>Pseudomonadati</taxon>
        <taxon>Pseudomonadota</taxon>
        <taxon>Alphaproteobacteria</taxon>
        <taxon>Sphingomonadales</taxon>
        <taxon>Sphingomonadaceae</taxon>
        <taxon>Sphingomonas</taxon>
    </lineage>
</organism>
<dbReference type="Proteomes" id="UP000706039">
    <property type="component" value="Unassembled WGS sequence"/>
</dbReference>
<evidence type="ECO:0000313" key="2">
    <source>
        <dbReference type="Proteomes" id="UP000706039"/>
    </source>
</evidence>
<sequence length="89" mass="9466">MDEKNSGELSSITIRLEGKEDAAPICNMLRGLLLASGVELKGITNGRLLRGHTVAFDTAAVAEKFVSDLGALFSQAVLDRLEIGLHGQD</sequence>
<dbReference type="RefSeq" id="WP_222992389.1">
    <property type="nucleotide sequence ID" value="NZ_JAINVV010000011.1"/>
</dbReference>
<dbReference type="EMBL" id="JAINVV010000011">
    <property type="protein sequence ID" value="MBY8825297.1"/>
    <property type="molecule type" value="Genomic_DNA"/>
</dbReference>
<comment type="caution">
    <text evidence="1">The sequence shown here is derived from an EMBL/GenBank/DDBJ whole genome shotgun (WGS) entry which is preliminary data.</text>
</comment>
<proteinExistence type="predicted"/>